<proteinExistence type="predicted"/>
<protein>
    <recommendedName>
        <fullName evidence="3">1,4-alpha-glucan branching enzyme</fullName>
    </recommendedName>
</protein>
<organism evidence="2">
    <name type="scientific">uncultured Sphingomonadaceae bacterium</name>
    <dbReference type="NCBI Taxonomy" id="169976"/>
    <lineage>
        <taxon>Bacteria</taxon>
        <taxon>Pseudomonadati</taxon>
        <taxon>Pseudomonadota</taxon>
        <taxon>Alphaproteobacteria</taxon>
        <taxon>Sphingomonadales</taxon>
        <taxon>Sphingomonadaceae</taxon>
        <taxon>environmental samples</taxon>
    </lineage>
</organism>
<name>A0A6J4RZ50_9SPHN</name>
<gene>
    <name evidence="2" type="ORF">AVDCRST_MAG39-418</name>
</gene>
<dbReference type="AlphaFoldDB" id="A0A6J4RZ50"/>
<feature type="region of interest" description="Disordered" evidence="1">
    <location>
        <begin position="1"/>
        <end position="31"/>
    </location>
</feature>
<evidence type="ECO:0000256" key="1">
    <source>
        <dbReference type="SAM" id="MobiDB-lite"/>
    </source>
</evidence>
<feature type="compositionally biased region" description="Basic and acidic residues" evidence="1">
    <location>
        <begin position="1"/>
        <end position="22"/>
    </location>
</feature>
<evidence type="ECO:0008006" key="3">
    <source>
        <dbReference type="Google" id="ProtNLM"/>
    </source>
</evidence>
<sequence length="87" mass="10081">MSSAHKVTDHDHIRGWAEEHGAKPSLVKGTGDGEHEGVLRLHFGEEDDKFHLVEWDEWFKVFEESKLAILIDEDKAQSRFAKLVRRD</sequence>
<reference evidence="2" key="1">
    <citation type="submission" date="2020-02" db="EMBL/GenBank/DDBJ databases">
        <authorList>
            <person name="Meier V. D."/>
        </authorList>
    </citation>
    <scope>NUCLEOTIDE SEQUENCE</scope>
    <source>
        <strain evidence="2">AVDCRST_MAG39</strain>
    </source>
</reference>
<dbReference type="EMBL" id="CADCVW010000019">
    <property type="protein sequence ID" value="CAA9485537.1"/>
    <property type="molecule type" value="Genomic_DNA"/>
</dbReference>
<evidence type="ECO:0000313" key="2">
    <source>
        <dbReference type="EMBL" id="CAA9485537.1"/>
    </source>
</evidence>
<accession>A0A6J4RZ50</accession>